<accession>A0A6G0VST5</accession>
<dbReference type="EMBL" id="VUJU01012333">
    <property type="protein sequence ID" value="KAF0707964.1"/>
    <property type="molecule type" value="Genomic_DNA"/>
</dbReference>
<proteinExistence type="predicted"/>
<organism evidence="2 3">
    <name type="scientific">Aphis craccivora</name>
    <name type="common">Cowpea aphid</name>
    <dbReference type="NCBI Taxonomy" id="307492"/>
    <lineage>
        <taxon>Eukaryota</taxon>
        <taxon>Metazoa</taxon>
        <taxon>Ecdysozoa</taxon>
        <taxon>Arthropoda</taxon>
        <taxon>Hexapoda</taxon>
        <taxon>Insecta</taxon>
        <taxon>Pterygota</taxon>
        <taxon>Neoptera</taxon>
        <taxon>Paraneoptera</taxon>
        <taxon>Hemiptera</taxon>
        <taxon>Sternorrhyncha</taxon>
        <taxon>Aphidomorpha</taxon>
        <taxon>Aphidoidea</taxon>
        <taxon>Aphididae</taxon>
        <taxon>Aphidini</taxon>
        <taxon>Aphis</taxon>
        <taxon>Aphis</taxon>
    </lineage>
</organism>
<dbReference type="AlphaFoldDB" id="A0A6G0VST5"/>
<protein>
    <submittedName>
        <fullName evidence="2">Uncharacterized protein</fullName>
    </submittedName>
</protein>
<dbReference type="Proteomes" id="UP000478052">
    <property type="component" value="Unassembled WGS sequence"/>
</dbReference>
<sequence>MDHKPRPNARSHRSRESVRAYRWFRAFTCLSPPWSDRELSSSLPVFGYGQPPVHIAPPLQLQPLRNQSANDRDPAKTGTRPPCEGTSPIAQRRGAPPHPEAPFSLPLGKHINGGMPGPSFVGARPQLWSYRDLGRVPRVHGGPLPGNARCRRGGRDPRVRGSVACAPPP</sequence>
<feature type="region of interest" description="Disordered" evidence="1">
    <location>
        <begin position="135"/>
        <end position="169"/>
    </location>
</feature>
<evidence type="ECO:0000256" key="1">
    <source>
        <dbReference type="SAM" id="MobiDB-lite"/>
    </source>
</evidence>
<evidence type="ECO:0000313" key="3">
    <source>
        <dbReference type="Proteomes" id="UP000478052"/>
    </source>
</evidence>
<feature type="region of interest" description="Disordered" evidence="1">
    <location>
        <begin position="51"/>
        <end position="118"/>
    </location>
</feature>
<gene>
    <name evidence="2" type="ORF">FWK35_00034996</name>
</gene>
<reference evidence="2 3" key="1">
    <citation type="submission" date="2019-08" db="EMBL/GenBank/DDBJ databases">
        <title>Whole genome of Aphis craccivora.</title>
        <authorList>
            <person name="Voronova N.V."/>
            <person name="Shulinski R.S."/>
            <person name="Bandarenka Y.V."/>
            <person name="Zhorov D.G."/>
            <person name="Warner D."/>
        </authorList>
    </citation>
    <scope>NUCLEOTIDE SEQUENCE [LARGE SCALE GENOMIC DNA]</scope>
    <source>
        <strain evidence="2">180601</strain>
        <tissue evidence="2">Whole Body</tissue>
    </source>
</reference>
<comment type="caution">
    <text evidence="2">The sequence shown here is derived from an EMBL/GenBank/DDBJ whole genome shotgun (WGS) entry which is preliminary data.</text>
</comment>
<keyword evidence="3" id="KW-1185">Reference proteome</keyword>
<evidence type="ECO:0000313" key="2">
    <source>
        <dbReference type="EMBL" id="KAF0707964.1"/>
    </source>
</evidence>
<name>A0A6G0VST5_APHCR</name>